<keyword evidence="4" id="KW-1185">Reference proteome</keyword>
<feature type="signal peptide" evidence="2">
    <location>
        <begin position="1"/>
        <end position="20"/>
    </location>
</feature>
<feature type="compositionally biased region" description="Acidic residues" evidence="1">
    <location>
        <begin position="50"/>
        <end position="62"/>
    </location>
</feature>
<reference evidence="3 4" key="1">
    <citation type="submission" date="2024-04" db="EMBL/GenBank/DDBJ databases">
        <title>Defined microbial consortia suppress multidrug-resistant proinflammatory Enterobacteriaceae via ecological control.</title>
        <authorList>
            <person name="Furuichi M."/>
            <person name="Kawaguchi T."/>
            <person name="Pust M."/>
            <person name="Yasuma K."/>
            <person name="Plichta D."/>
            <person name="Hasegawa N."/>
            <person name="Ohya T."/>
            <person name="Bhattarai S."/>
            <person name="Sasajima S."/>
            <person name="Aoto Y."/>
            <person name="Tuganbaev T."/>
            <person name="Yaginuma M."/>
            <person name="Ueda M."/>
            <person name="Okahashi N."/>
            <person name="Amafuji K."/>
            <person name="Kiridooshi Y."/>
            <person name="Sugita K."/>
            <person name="Strazar M."/>
            <person name="Skelly A."/>
            <person name="Suda W."/>
            <person name="Hattori M."/>
            <person name="Nakamoto N."/>
            <person name="Caballero S."/>
            <person name="Norman J."/>
            <person name="Olle B."/>
            <person name="Tanoue T."/>
            <person name="Arita M."/>
            <person name="Bucci V."/>
            <person name="Atarashi K."/>
            <person name="Xavier R."/>
            <person name="Honda K."/>
        </authorList>
    </citation>
    <scope>NUCLEOTIDE SEQUENCE [LARGE SCALE GENOMIC DNA]</scope>
    <source>
        <strain evidence="4">k04-0078-D8-1</strain>
    </source>
</reference>
<dbReference type="PROSITE" id="PS51257">
    <property type="entry name" value="PROKAR_LIPOPROTEIN"/>
    <property type="match status" value="1"/>
</dbReference>
<sequence>MRKRIAVLLAGVMVCSMLTACGSADEPQEEPEAKQEEAKEEKPENKEEKETEPEADAEAGGEFTEEVTLDVAMMWPLDSTTDAKSYALNRAIERLEKDYPNIKVNYDGSVHDDYQTIMMTYAAADTLPDVFNVKGAWIPNLVENEQIGAVDEFFENDKDWSGKFDDEVLFDMEYDGHYYGAPFQNLCCSLVIYNKEIYKSVGYEKFPETWEDMMDCFAKLKDAGYVPLGVGNSGQWVANSCIFGAMGDRGAGGKWYEDIMEGTGDGFLDKDMLKGVEKMAELAEKEYLNTNLNSIDQFEVMPPYLNEEYASYVDGSWTFATLIATAGDNTSVIEKSGVAVLPAIDGGKGNYPATPGGSAWGQAYNAKLTGAKKQAAELFIKYTSDEEWCKDLAEKGDFGGMNIDYDYSAISPLVQEYAQLKNSVEKTPQYDCHFDTSVIDAMNTNFQELLIGEITPEEWGERVQEEYELILE</sequence>
<dbReference type="Gene3D" id="3.40.190.10">
    <property type="entry name" value="Periplasmic binding protein-like II"/>
    <property type="match status" value="2"/>
</dbReference>
<evidence type="ECO:0000313" key="3">
    <source>
        <dbReference type="EMBL" id="GAA6407135.1"/>
    </source>
</evidence>
<accession>A0ABQ0B6R9</accession>
<evidence type="ECO:0000313" key="4">
    <source>
        <dbReference type="Proteomes" id="UP001600943"/>
    </source>
</evidence>
<gene>
    <name evidence="3" type="ORF">K040078D81_12520</name>
</gene>
<comment type="caution">
    <text evidence="3">The sequence shown here is derived from an EMBL/GenBank/DDBJ whole genome shotgun (WGS) entry which is preliminary data.</text>
</comment>
<feature type="chain" id="PRO_5047400352" description="Extracellular solute-binding protein" evidence="2">
    <location>
        <begin position="21"/>
        <end position="472"/>
    </location>
</feature>
<dbReference type="Proteomes" id="UP001600943">
    <property type="component" value="Unassembled WGS sequence"/>
</dbReference>
<evidence type="ECO:0000256" key="1">
    <source>
        <dbReference type="SAM" id="MobiDB-lite"/>
    </source>
</evidence>
<dbReference type="RefSeq" id="WP_095170984.1">
    <property type="nucleotide sequence ID" value="NZ_BAABYW010000001.1"/>
</dbReference>
<organism evidence="3 4">
    <name type="scientific">Blautia hominis</name>
    <dbReference type="NCBI Taxonomy" id="2025493"/>
    <lineage>
        <taxon>Bacteria</taxon>
        <taxon>Bacillati</taxon>
        <taxon>Bacillota</taxon>
        <taxon>Clostridia</taxon>
        <taxon>Lachnospirales</taxon>
        <taxon>Lachnospiraceae</taxon>
        <taxon>Blautia</taxon>
    </lineage>
</organism>
<name>A0ABQ0B6R9_9FIRM</name>
<dbReference type="PANTHER" id="PTHR43649:SF12">
    <property type="entry name" value="DIACETYLCHITOBIOSE BINDING PROTEIN DASA"/>
    <property type="match status" value="1"/>
</dbReference>
<evidence type="ECO:0008006" key="5">
    <source>
        <dbReference type="Google" id="ProtNLM"/>
    </source>
</evidence>
<evidence type="ECO:0000256" key="2">
    <source>
        <dbReference type="SAM" id="SignalP"/>
    </source>
</evidence>
<feature type="region of interest" description="Disordered" evidence="1">
    <location>
        <begin position="23"/>
        <end position="62"/>
    </location>
</feature>
<dbReference type="EMBL" id="BAABYW010000001">
    <property type="protein sequence ID" value="GAA6407135.1"/>
    <property type="molecule type" value="Genomic_DNA"/>
</dbReference>
<dbReference type="Pfam" id="PF01547">
    <property type="entry name" value="SBP_bac_1"/>
    <property type="match status" value="1"/>
</dbReference>
<feature type="compositionally biased region" description="Basic and acidic residues" evidence="1">
    <location>
        <begin position="31"/>
        <end position="49"/>
    </location>
</feature>
<dbReference type="InterPro" id="IPR006059">
    <property type="entry name" value="SBP"/>
</dbReference>
<protein>
    <recommendedName>
        <fullName evidence="5">Extracellular solute-binding protein</fullName>
    </recommendedName>
</protein>
<keyword evidence="2" id="KW-0732">Signal</keyword>
<dbReference type="SUPFAM" id="SSF53850">
    <property type="entry name" value="Periplasmic binding protein-like II"/>
    <property type="match status" value="1"/>
</dbReference>
<proteinExistence type="predicted"/>
<dbReference type="InterPro" id="IPR050490">
    <property type="entry name" value="Bact_solute-bd_prot1"/>
</dbReference>
<dbReference type="PANTHER" id="PTHR43649">
    <property type="entry name" value="ARABINOSE-BINDING PROTEIN-RELATED"/>
    <property type="match status" value="1"/>
</dbReference>